<name>A0A103XUG3_CYNCS</name>
<keyword evidence="1" id="KW-1133">Transmembrane helix</keyword>
<evidence type="ECO:0000313" key="3">
    <source>
        <dbReference type="Proteomes" id="UP000243975"/>
    </source>
</evidence>
<keyword evidence="3" id="KW-1185">Reference proteome</keyword>
<organism evidence="2 3">
    <name type="scientific">Cynara cardunculus var. scolymus</name>
    <name type="common">Globe artichoke</name>
    <name type="synonym">Cynara scolymus</name>
    <dbReference type="NCBI Taxonomy" id="59895"/>
    <lineage>
        <taxon>Eukaryota</taxon>
        <taxon>Viridiplantae</taxon>
        <taxon>Streptophyta</taxon>
        <taxon>Embryophyta</taxon>
        <taxon>Tracheophyta</taxon>
        <taxon>Spermatophyta</taxon>
        <taxon>Magnoliopsida</taxon>
        <taxon>eudicotyledons</taxon>
        <taxon>Gunneridae</taxon>
        <taxon>Pentapetalae</taxon>
        <taxon>asterids</taxon>
        <taxon>campanulids</taxon>
        <taxon>Asterales</taxon>
        <taxon>Asteraceae</taxon>
        <taxon>Carduoideae</taxon>
        <taxon>Cardueae</taxon>
        <taxon>Carduinae</taxon>
        <taxon>Cynara</taxon>
    </lineage>
</organism>
<dbReference type="EMBL" id="LEKV01003853">
    <property type="protein sequence ID" value="KVH97142.1"/>
    <property type="molecule type" value="Genomic_DNA"/>
</dbReference>
<dbReference type="AlphaFoldDB" id="A0A103XUG3"/>
<dbReference type="STRING" id="59895.A0A103XUG3"/>
<keyword evidence="1" id="KW-0812">Transmembrane</keyword>
<evidence type="ECO:0000313" key="2">
    <source>
        <dbReference type="EMBL" id="KVH97142.1"/>
    </source>
</evidence>
<gene>
    <name evidence="2" type="ORF">Ccrd_000756</name>
</gene>
<dbReference type="PANTHER" id="PTHR34268:SF8">
    <property type="entry name" value="FAE DOMAIN-CONTAINING PROTEIN"/>
    <property type="match status" value="1"/>
</dbReference>
<dbReference type="Proteomes" id="UP000243975">
    <property type="component" value="Unassembled WGS sequence"/>
</dbReference>
<accession>A0A103XUG3</accession>
<dbReference type="OMA" id="MLVKIGM"/>
<feature type="transmembrane region" description="Helical" evidence="1">
    <location>
        <begin position="12"/>
        <end position="30"/>
    </location>
</feature>
<proteinExistence type="predicted"/>
<reference evidence="2 3" key="1">
    <citation type="journal article" date="2016" name="Sci. Rep.">
        <title>The genome sequence of the outbreeding globe artichoke constructed de novo incorporating a phase-aware low-pass sequencing strategy of F1 progeny.</title>
        <authorList>
            <person name="Scaglione D."/>
            <person name="Reyes-Chin-Wo S."/>
            <person name="Acquadro A."/>
            <person name="Froenicke L."/>
            <person name="Portis E."/>
            <person name="Beitel C."/>
            <person name="Tirone M."/>
            <person name="Mauro R."/>
            <person name="Lo Monaco A."/>
            <person name="Mauromicale G."/>
            <person name="Faccioli P."/>
            <person name="Cattivelli L."/>
            <person name="Rieseberg L."/>
            <person name="Michelmore R."/>
            <person name="Lanteri S."/>
        </authorList>
    </citation>
    <scope>NUCLEOTIDE SEQUENCE [LARGE SCALE GENOMIC DNA]</scope>
    <source>
        <strain evidence="2">2C</strain>
    </source>
</reference>
<sequence length="82" mass="8807">MVVEVQVISGDTLLKVALFILVQALVYLIITNSSNIFSTSAPTLRATSFKTARSASIRRIVAAFSDFPADNEVSPSTKTSKT</sequence>
<comment type="caution">
    <text evidence="2">The sequence shown here is derived from an EMBL/GenBank/DDBJ whole genome shotgun (WGS) entry which is preliminary data.</text>
</comment>
<dbReference type="PANTHER" id="PTHR34268">
    <property type="entry name" value="OS01G0321850 PROTEIN"/>
    <property type="match status" value="1"/>
</dbReference>
<dbReference type="Gramene" id="KVH97142">
    <property type="protein sequence ID" value="KVH97142"/>
    <property type="gene ID" value="Ccrd_000756"/>
</dbReference>
<protein>
    <submittedName>
        <fullName evidence="2">Uncharacterized protein</fullName>
    </submittedName>
</protein>
<evidence type="ECO:0000256" key="1">
    <source>
        <dbReference type="SAM" id="Phobius"/>
    </source>
</evidence>
<keyword evidence="1" id="KW-0472">Membrane</keyword>